<evidence type="ECO:0000313" key="3">
    <source>
        <dbReference type="Proteomes" id="UP000091918"/>
    </source>
</evidence>
<sequence length="246" mass="26994">MDGQPPNGGLPPHLGTFSQAQKQQSFASAMPMFAFAPQAPPFQAPLQAFFGPAIFPPVFSNNIFVLYPQQARQFAMQPPGVQMVAGPRAAPAPTSPNIQFPLGGNIPGLDNQPLVLPGGHGYIFHPLNTTIHLFRCTTHYPWNGQGSSFDFEIYQVPTNMTVADLIRQICPQDDAIKGRGLIECLQVAHGDATFFRRGQEYFIGEGKGEAPTMQERVGRTLAEVGWNEHRKRNANPVWLVSSLSLR</sequence>
<dbReference type="Proteomes" id="UP000091918">
    <property type="component" value="Unassembled WGS sequence"/>
</dbReference>
<gene>
    <name evidence="2" type="ORF">ACJ72_03945</name>
</gene>
<accession>A0A1B7NY56</accession>
<keyword evidence="3" id="KW-1185">Reference proteome</keyword>
<organism evidence="2 3">
    <name type="scientific">Emergomyces africanus</name>
    <dbReference type="NCBI Taxonomy" id="1955775"/>
    <lineage>
        <taxon>Eukaryota</taxon>
        <taxon>Fungi</taxon>
        <taxon>Dikarya</taxon>
        <taxon>Ascomycota</taxon>
        <taxon>Pezizomycotina</taxon>
        <taxon>Eurotiomycetes</taxon>
        <taxon>Eurotiomycetidae</taxon>
        <taxon>Onygenales</taxon>
        <taxon>Ajellomycetaceae</taxon>
        <taxon>Emergomyces</taxon>
    </lineage>
</organism>
<comment type="caution">
    <text evidence="2">The sequence shown here is derived from an EMBL/GenBank/DDBJ whole genome shotgun (WGS) entry which is preliminary data.</text>
</comment>
<protein>
    <submittedName>
        <fullName evidence="2">Uncharacterized protein</fullName>
    </submittedName>
</protein>
<evidence type="ECO:0000313" key="2">
    <source>
        <dbReference type="EMBL" id="OAX81712.1"/>
    </source>
</evidence>
<feature type="region of interest" description="Disordered" evidence="1">
    <location>
        <begin position="1"/>
        <end position="21"/>
    </location>
</feature>
<dbReference type="EMBL" id="LGUA01000423">
    <property type="protein sequence ID" value="OAX81712.1"/>
    <property type="molecule type" value="Genomic_DNA"/>
</dbReference>
<evidence type="ECO:0000256" key="1">
    <source>
        <dbReference type="SAM" id="MobiDB-lite"/>
    </source>
</evidence>
<proteinExistence type="predicted"/>
<reference evidence="2 3" key="1">
    <citation type="submission" date="2015-07" db="EMBL/GenBank/DDBJ databases">
        <title>Emmonsia species relationships and genome sequence.</title>
        <authorList>
            <person name="Cuomo C.A."/>
            <person name="Schwartz I.S."/>
            <person name="Kenyon C."/>
            <person name="de Hoog G.S."/>
            <person name="Govender N.P."/>
            <person name="Botha A."/>
            <person name="Moreno L."/>
            <person name="de Vries M."/>
            <person name="Munoz J.F."/>
            <person name="Stielow J.B."/>
        </authorList>
    </citation>
    <scope>NUCLEOTIDE SEQUENCE [LARGE SCALE GENOMIC DNA]</scope>
    <source>
        <strain evidence="2 3">CBS 136260</strain>
    </source>
</reference>
<name>A0A1B7NY56_9EURO</name>
<dbReference type="OrthoDB" id="10057496at2759"/>
<dbReference type="AlphaFoldDB" id="A0A1B7NY56"/>